<dbReference type="AlphaFoldDB" id="A0A1V9Y5I1"/>
<sequence>MNAWCLFEGARPSQNGSNGNGQTTGKNDTTGKSKGRDKRAKQRQGQGNANDTANLQHKNRMETDKSQSTPCKSEYHSVWKCTEIPSTEEGKLQRKRLVEAFYAARGQRKPEQSTLPGNRSITTVNASVMEHTQRADLPGADDKDPRDHLTGTLADTPSIPIKVQMDSGADITVVTRAFVDKAMDASCKVLPTKLEAPQRVPFLAMLH</sequence>
<evidence type="ECO:0000313" key="2">
    <source>
        <dbReference type="EMBL" id="OQR80974.1"/>
    </source>
</evidence>
<organism evidence="2 3">
    <name type="scientific">Thraustotheca clavata</name>
    <dbReference type="NCBI Taxonomy" id="74557"/>
    <lineage>
        <taxon>Eukaryota</taxon>
        <taxon>Sar</taxon>
        <taxon>Stramenopiles</taxon>
        <taxon>Oomycota</taxon>
        <taxon>Saprolegniomycetes</taxon>
        <taxon>Saprolegniales</taxon>
        <taxon>Achlyaceae</taxon>
        <taxon>Thraustotheca</taxon>
    </lineage>
</organism>
<feature type="compositionally biased region" description="Basic residues" evidence="1">
    <location>
        <begin position="33"/>
        <end position="42"/>
    </location>
</feature>
<feature type="compositionally biased region" description="Polar residues" evidence="1">
    <location>
        <begin position="43"/>
        <end position="56"/>
    </location>
</feature>
<comment type="caution">
    <text evidence="2">The sequence shown here is derived from an EMBL/GenBank/DDBJ whole genome shotgun (WGS) entry which is preliminary data.</text>
</comment>
<keyword evidence="3" id="KW-1185">Reference proteome</keyword>
<feature type="compositionally biased region" description="Basic and acidic residues" evidence="1">
    <location>
        <begin position="140"/>
        <end position="149"/>
    </location>
</feature>
<feature type="compositionally biased region" description="Low complexity" evidence="1">
    <location>
        <begin position="13"/>
        <end position="27"/>
    </location>
</feature>
<dbReference type="OrthoDB" id="10640396at2759"/>
<dbReference type="EMBL" id="JNBS01005090">
    <property type="protein sequence ID" value="OQR80974.1"/>
    <property type="molecule type" value="Genomic_DNA"/>
</dbReference>
<feature type="region of interest" description="Disordered" evidence="1">
    <location>
        <begin position="134"/>
        <end position="154"/>
    </location>
</feature>
<dbReference type="Proteomes" id="UP000243217">
    <property type="component" value="Unassembled WGS sequence"/>
</dbReference>
<feature type="region of interest" description="Disordered" evidence="1">
    <location>
        <begin position="1"/>
        <end position="75"/>
    </location>
</feature>
<gene>
    <name evidence="2" type="ORF">THRCLA_23430</name>
</gene>
<name>A0A1V9Y5I1_9STRA</name>
<proteinExistence type="predicted"/>
<evidence type="ECO:0000256" key="1">
    <source>
        <dbReference type="SAM" id="MobiDB-lite"/>
    </source>
</evidence>
<reference evidence="2 3" key="1">
    <citation type="journal article" date="2014" name="Genome Biol. Evol.">
        <title>The secreted proteins of Achlya hypogyna and Thraustotheca clavata identify the ancestral oomycete secretome and reveal gene acquisitions by horizontal gene transfer.</title>
        <authorList>
            <person name="Misner I."/>
            <person name="Blouin N."/>
            <person name="Leonard G."/>
            <person name="Richards T.A."/>
            <person name="Lane C.E."/>
        </authorList>
    </citation>
    <scope>NUCLEOTIDE SEQUENCE [LARGE SCALE GENOMIC DNA]</scope>
    <source>
        <strain evidence="2 3">ATCC 34112</strain>
    </source>
</reference>
<evidence type="ECO:0000313" key="3">
    <source>
        <dbReference type="Proteomes" id="UP000243217"/>
    </source>
</evidence>
<accession>A0A1V9Y5I1</accession>
<protein>
    <submittedName>
        <fullName evidence="2">Uncharacterized protein</fullName>
    </submittedName>
</protein>